<name>A0A1X2FA33_MYCSZ</name>
<sequence>MWNMSAGMAFFQAVIRPDTPDRPEYVSVPMPSSTVTDLETRGARIFAVARWNALWAPAVQAYCVLLTTQRCMIRKQYDVYVFRYLLLCG</sequence>
<evidence type="ECO:0000313" key="1">
    <source>
        <dbReference type="EMBL" id="ORX15286.1"/>
    </source>
</evidence>
<dbReference type="AlphaFoldDB" id="A0A1X2FA33"/>
<reference evidence="1 2" key="1">
    <citation type="submission" date="2016-01" db="EMBL/GenBank/DDBJ databases">
        <title>The new phylogeny of the genus Mycobacterium.</title>
        <authorList>
            <person name="Tarcisio F."/>
            <person name="Conor M."/>
            <person name="Antonella G."/>
            <person name="Elisabetta G."/>
            <person name="Giulia F.S."/>
            <person name="Sara T."/>
            <person name="Anna F."/>
            <person name="Clotilde B."/>
            <person name="Roberto B."/>
            <person name="Veronica D.S."/>
            <person name="Fabio R."/>
            <person name="Monica P."/>
            <person name="Olivier J."/>
            <person name="Enrico T."/>
            <person name="Nicola S."/>
        </authorList>
    </citation>
    <scope>NUCLEOTIDE SEQUENCE [LARGE SCALE GENOMIC DNA]</scope>
    <source>
        <strain evidence="1 2">DSM 44166</strain>
    </source>
</reference>
<dbReference type="EMBL" id="LQPW01000017">
    <property type="protein sequence ID" value="ORX15286.1"/>
    <property type="molecule type" value="Genomic_DNA"/>
</dbReference>
<comment type="caution">
    <text evidence="1">The sequence shown here is derived from an EMBL/GenBank/DDBJ whole genome shotgun (WGS) entry which is preliminary data.</text>
</comment>
<organism evidence="1 2">
    <name type="scientific">Mycobacterium szulgai</name>
    <dbReference type="NCBI Taxonomy" id="1787"/>
    <lineage>
        <taxon>Bacteria</taxon>
        <taxon>Bacillati</taxon>
        <taxon>Actinomycetota</taxon>
        <taxon>Actinomycetes</taxon>
        <taxon>Mycobacteriales</taxon>
        <taxon>Mycobacteriaceae</taxon>
        <taxon>Mycobacterium</taxon>
    </lineage>
</organism>
<accession>A0A1X2FA33</accession>
<proteinExistence type="predicted"/>
<keyword evidence="2" id="KW-1185">Reference proteome</keyword>
<evidence type="ECO:0000313" key="2">
    <source>
        <dbReference type="Proteomes" id="UP000193317"/>
    </source>
</evidence>
<protein>
    <submittedName>
        <fullName evidence="1">Uncharacterized protein</fullName>
    </submittedName>
</protein>
<dbReference type="Proteomes" id="UP000193317">
    <property type="component" value="Unassembled WGS sequence"/>
</dbReference>
<gene>
    <name evidence="1" type="ORF">AWC27_19380</name>
</gene>